<proteinExistence type="predicted"/>
<evidence type="ECO:0000313" key="3">
    <source>
        <dbReference type="EMBL" id="SDC01331.1"/>
    </source>
</evidence>
<dbReference type="Gene3D" id="3.55.50.30">
    <property type="match status" value="1"/>
</dbReference>
<dbReference type="Pfam" id="PF04773">
    <property type="entry name" value="FecR"/>
    <property type="match status" value="1"/>
</dbReference>
<evidence type="ECO:0000313" key="4">
    <source>
        <dbReference type="Proteomes" id="UP000198781"/>
    </source>
</evidence>
<dbReference type="EMBL" id="FMZC01000001">
    <property type="protein sequence ID" value="SDC01331.1"/>
    <property type="molecule type" value="Genomic_DNA"/>
</dbReference>
<dbReference type="PANTHER" id="PTHR30273:SF2">
    <property type="entry name" value="PROTEIN FECR"/>
    <property type="match status" value="1"/>
</dbReference>
<dbReference type="InterPro" id="IPR012373">
    <property type="entry name" value="Ferrdict_sens_TM"/>
</dbReference>
<feature type="region of interest" description="Disordered" evidence="1">
    <location>
        <begin position="112"/>
        <end position="132"/>
    </location>
</feature>
<dbReference type="Proteomes" id="UP000198781">
    <property type="component" value="Unassembled WGS sequence"/>
</dbReference>
<dbReference type="Gene3D" id="2.60.120.1440">
    <property type="match status" value="1"/>
</dbReference>
<gene>
    <name evidence="3" type="ORF">SAMN05192589_10167</name>
</gene>
<feature type="domain" description="FecR protein" evidence="2">
    <location>
        <begin position="177"/>
        <end position="273"/>
    </location>
</feature>
<dbReference type="InterPro" id="IPR006860">
    <property type="entry name" value="FecR"/>
</dbReference>
<name>A0A1G6I4F0_9BURK</name>
<evidence type="ECO:0000256" key="1">
    <source>
        <dbReference type="SAM" id="MobiDB-lite"/>
    </source>
</evidence>
<feature type="compositionally biased region" description="Low complexity" evidence="1">
    <location>
        <begin position="118"/>
        <end position="130"/>
    </location>
</feature>
<dbReference type="PANTHER" id="PTHR30273">
    <property type="entry name" value="PERIPLASMIC SIGNAL SENSOR AND SIGMA FACTOR ACTIVATOR FECR-RELATED"/>
    <property type="match status" value="1"/>
</dbReference>
<sequence>MLPTRRDRFDASHLGLADAGWDFGWLRVYSQVAFLLRMTDHHHAAPSPSDLDAEALEWFVRQGRAVGSGQDAEFHAWLAGHPGRRAAFARWQADWQRLDALPAAGVKQLRRQLANDKAAQASQSESPSSQGRRAWLRNWSALVPQAAVAAVVLAMTGGGSYLAWDHWQQQPLFVQNFSTERGQQLDVHLPDGSRLRLDTATRVEVALYRQRREVRLPEGQAMFQVQGDTARPFDVFAGAVKVTVVGTRFSVRNTAGVTGDEGVRVAVDEGRVRVSAVAAAVPGRPQGTQAAEPAVVLTAGQQVVADGAGRLAPVSPVPAAGVAPWRDGRITFDNVPLAQALAEFERYGPTRLMLRDPAVGALRVTGTFDPRHLENFLQALPKVLPVRLESDGAQIEIVAAATATAH</sequence>
<accession>A0A1G6I4F0</accession>
<keyword evidence="4" id="KW-1185">Reference proteome</keyword>
<organism evidence="3 4">
    <name type="scientific">Paracidovorax valerianellae</name>
    <dbReference type="NCBI Taxonomy" id="187868"/>
    <lineage>
        <taxon>Bacteria</taxon>
        <taxon>Pseudomonadati</taxon>
        <taxon>Pseudomonadota</taxon>
        <taxon>Betaproteobacteria</taxon>
        <taxon>Burkholderiales</taxon>
        <taxon>Comamonadaceae</taxon>
        <taxon>Paracidovorax</taxon>
    </lineage>
</organism>
<protein>
    <submittedName>
        <fullName evidence="3">FecR family protein</fullName>
    </submittedName>
</protein>
<reference evidence="3 4" key="1">
    <citation type="submission" date="2016-10" db="EMBL/GenBank/DDBJ databases">
        <authorList>
            <person name="de Groot N.N."/>
        </authorList>
    </citation>
    <scope>NUCLEOTIDE SEQUENCE [LARGE SCALE GENOMIC DNA]</scope>
    <source>
        <strain evidence="3 4">DSM 16619</strain>
    </source>
</reference>
<dbReference type="GO" id="GO:0016989">
    <property type="term" value="F:sigma factor antagonist activity"/>
    <property type="evidence" value="ECO:0007669"/>
    <property type="project" value="TreeGrafter"/>
</dbReference>
<evidence type="ECO:0000259" key="2">
    <source>
        <dbReference type="Pfam" id="PF04773"/>
    </source>
</evidence>
<dbReference type="AlphaFoldDB" id="A0A1G6I4F0"/>
<dbReference type="STRING" id="187868.SAMN05192589_10167"/>